<gene>
    <name evidence="2" type="ORF">LSTR_LSTR016826</name>
</gene>
<evidence type="ECO:0000256" key="1">
    <source>
        <dbReference type="SAM" id="Phobius"/>
    </source>
</evidence>
<proteinExistence type="predicted"/>
<keyword evidence="1" id="KW-0812">Transmembrane</keyword>
<reference evidence="2 3" key="1">
    <citation type="journal article" date="2017" name="Gigascience">
        <title>Genome sequence of the small brown planthopper, Laodelphax striatellus.</title>
        <authorList>
            <person name="Zhu J."/>
            <person name="Jiang F."/>
            <person name="Wang X."/>
            <person name="Yang P."/>
            <person name="Bao Y."/>
            <person name="Zhao W."/>
            <person name="Wang W."/>
            <person name="Lu H."/>
            <person name="Wang Q."/>
            <person name="Cui N."/>
            <person name="Li J."/>
            <person name="Chen X."/>
            <person name="Luo L."/>
            <person name="Yu J."/>
            <person name="Kang L."/>
            <person name="Cui F."/>
        </authorList>
    </citation>
    <scope>NUCLEOTIDE SEQUENCE [LARGE SCALE GENOMIC DNA]</scope>
    <source>
        <strain evidence="2">Lst14</strain>
    </source>
</reference>
<protein>
    <submittedName>
        <fullName evidence="2">Uncharacterized protein</fullName>
    </submittedName>
</protein>
<evidence type="ECO:0000313" key="2">
    <source>
        <dbReference type="EMBL" id="RZF43854.1"/>
    </source>
</evidence>
<dbReference type="Proteomes" id="UP000291343">
    <property type="component" value="Unassembled WGS sequence"/>
</dbReference>
<dbReference type="AlphaFoldDB" id="A0A482XDA2"/>
<keyword evidence="1" id="KW-0472">Membrane</keyword>
<dbReference type="STRING" id="195883.A0A482XDA2"/>
<dbReference type="InParanoid" id="A0A482XDA2"/>
<name>A0A482XDA2_LAOST</name>
<organism evidence="2 3">
    <name type="scientific">Laodelphax striatellus</name>
    <name type="common">Small brown planthopper</name>
    <name type="synonym">Delphax striatella</name>
    <dbReference type="NCBI Taxonomy" id="195883"/>
    <lineage>
        <taxon>Eukaryota</taxon>
        <taxon>Metazoa</taxon>
        <taxon>Ecdysozoa</taxon>
        <taxon>Arthropoda</taxon>
        <taxon>Hexapoda</taxon>
        <taxon>Insecta</taxon>
        <taxon>Pterygota</taxon>
        <taxon>Neoptera</taxon>
        <taxon>Paraneoptera</taxon>
        <taxon>Hemiptera</taxon>
        <taxon>Auchenorrhyncha</taxon>
        <taxon>Fulgoroidea</taxon>
        <taxon>Delphacidae</taxon>
        <taxon>Criomorphinae</taxon>
        <taxon>Laodelphax</taxon>
    </lineage>
</organism>
<keyword evidence="3" id="KW-1185">Reference proteome</keyword>
<feature type="transmembrane region" description="Helical" evidence="1">
    <location>
        <begin position="15"/>
        <end position="37"/>
    </location>
</feature>
<comment type="caution">
    <text evidence="2">The sequence shown here is derived from an EMBL/GenBank/DDBJ whole genome shotgun (WGS) entry which is preliminary data.</text>
</comment>
<accession>A0A482XDA2</accession>
<dbReference type="EMBL" id="QKKF02012155">
    <property type="protein sequence ID" value="RZF43854.1"/>
    <property type="molecule type" value="Genomic_DNA"/>
</dbReference>
<evidence type="ECO:0000313" key="3">
    <source>
        <dbReference type="Proteomes" id="UP000291343"/>
    </source>
</evidence>
<keyword evidence="1" id="KW-1133">Transmembrane helix</keyword>
<sequence length="133" mass="15221">MASTRALDIRWIRRYRCFCVAGCVILIIQVFLAYIFLNINSENEKNSQELLSGRGKLNFEVLDDRVSVESSRRFRDRDNYVLLDDEEGGEESNAVFHRVKMPPDKAALGEKHPTKANLLLNLVCLCETMLLLG</sequence>